<feature type="signal peptide" evidence="1">
    <location>
        <begin position="1"/>
        <end position="18"/>
    </location>
</feature>
<accession>A0ABM1YH49</accession>
<feature type="chain" id="PRO_5045861210" description="Amine oxidase domain-containing protein" evidence="1">
    <location>
        <begin position="19"/>
        <end position="464"/>
    </location>
</feature>
<dbReference type="RefSeq" id="XP_019562612.3">
    <property type="nucleotide sequence ID" value="XM_019707067.3"/>
</dbReference>
<sequence length="464" mass="51763">MTARILIVGAGASGLAAAARLYEHGLTNLLILEATDRIGGRVHTVPFGENVIDLGAQWCHGEKNNAVYELAGPLGLLESSVVASGNVLIKNSGEIVPQEVTDRLMAVANEVMEADEMASYNGTLGDFFTSKFMKLMEDEKMKDIDRELVQQFLRFYQSYQEGYIATDSWYNLVASSLEDYDDSRKSDDRYKSVLQLLMKKHPAQTGEPIPVEEKILFNKTVSNINWANVPDRPITVHCTDGTSYDANHVITTTSIGVLKANYTTLFTPELPSIKQNAIRGIYFGTVNKIIMEFEKPFWSTMGNTFGLIWDAEDLEKLRKSQYAWTEGASAFFKIDRQPNLLAAWMIGKQGRQAELLDDRDVVAGMMFLLNIFFKNEQIEEPVKIVRSKWSTDRNFRGSYSSYSLATEQLKTSCNDLAVPITDCLGTPVLLFAGEATNHGQYGTVHGAIGSGRREADRLIKLLTE</sequence>
<dbReference type="SUPFAM" id="SSF54373">
    <property type="entry name" value="FAD-linked reductases, C-terminal domain"/>
    <property type="match status" value="1"/>
</dbReference>
<dbReference type="PANTHER" id="PTHR10742:SF398">
    <property type="entry name" value="AMINE OXIDASE DOMAIN-CONTAINING PROTEIN-RELATED"/>
    <property type="match status" value="1"/>
</dbReference>
<dbReference type="Gene3D" id="3.90.660.10">
    <property type="match status" value="1"/>
</dbReference>
<keyword evidence="1" id="KW-0732">Signal</keyword>
<organism evidence="3 4">
    <name type="scientific">Aedes albopictus</name>
    <name type="common">Asian tiger mosquito</name>
    <name type="synonym">Stegomyia albopicta</name>
    <dbReference type="NCBI Taxonomy" id="7160"/>
    <lineage>
        <taxon>Eukaryota</taxon>
        <taxon>Metazoa</taxon>
        <taxon>Ecdysozoa</taxon>
        <taxon>Arthropoda</taxon>
        <taxon>Hexapoda</taxon>
        <taxon>Insecta</taxon>
        <taxon>Pterygota</taxon>
        <taxon>Neoptera</taxon>
        <taxon>Endopterygota</taxon>
        <taxon>Diptera</taxon>
        <taxon>Nematocera</taxon>
        <taxon>Culicoidea</taxon>
        <taxon>Culicidae</taxon>
        <taxon>Culicinae</taxon>
        <taxon>Aedini</taxon>
        <taxon>Aedes</taxon>
        <taxon>Stegomyia</taxon>
    </lineage>
</organism>
<reference evidence="3" key="2">
    <citation type="submission" date="2025-05" db="UniProtKB">
        <authorList>
            <consortium name="EnsemblMetazoa"/>
        </authorList>
    </citation>
    <scope>IDENTIFICATION</scope>
    <source>
        <strain evidence="3">Foshan</strain>
    </source>
</reference>
<dbReference type="Pfam" id="PF01593">
    <property type="entry name" value="Amino_oxidase"/>
    <property type="match status" value="1"/>
</dbReference>
<evidence type="ECO:0000313" key="3">
    <source>
        <dbReference type="EnsemblMetazoa" id="AALFPA23_009094.P12467"/>
    </source>
</evidence>
<evidence type="ECO:0000259" key="2">
    <source>
        <dbReference type="Pfam" id="PF01593"/>
    </source>
</evidence>
<dbReference type="Gene3D" id="3.50.50.60">
    <property type="entry name" value="FAD/NAD(P)-binding domain"/>
    <property type="match status" value="1"/>
</dbReference>
<dbReference type="Proteomes" id="UP000069940">
    <property type="component" value="Unassembled WGS sequence"/>
</dbReference>
<keyword evidence="4" id="KW-1185">Reference proteome</keyword>
<dbReference type="EnsemblMetazoa" id="AALFPA23_009094.R12467">
    <property type="protein sequence ID" value="AALFPA23_009094.P12467"/>
    <property type="gene ID" value="AALFPA23_009094"/>
</dbReference>
<evidence type="ECO:0000313" key="4">
    <source>
        <dbReference type="Proteomes" id="UP000069940"/>
    </source>
</evidence>
<dbReference type="GeneID" id="109430951"/>
<dbReference type="SUPFAM" id="SSF51905">
    <property type="entry name" value="FAD/NAD(P)-binding domain"/>
    <property type="match status" value="1"/>
</dbReference>
<dbReference type="PANTHER" id="PTHR10742">
    <property type="entry name" value="FLAVIN MONOAMINE OXIDASE"/>
    <property type="match status" value="1"/>
</dbReference>
<feature type="domain" description="Amine oxidase" evidence="2">
    <location>
        <begin position="13"/>
        <end position="459"/>
    </location>
</feature>
<dbReference type="InterPro" id="IPR002937">
    <property type="entry name" value="Amino_oxidase"/>
</dbReference>
<dbReference type="InterPro" id="IPR036188">
    <property type="entry name" value="FAD/NAD-bd_sf"/>
</dbReference>
<evidence type="ECO:0000256" key="1">
    <source>
        <dbReference type="SAM" id="SignalP"/>
    </source>
</evidence>
<protein>
    <recommendedName>
        <fullName evidence="2">Amine oxidase domain-containing protein</fullName>
    </recommendedName>
</protein>
<proteinExistence type="predicted"/>
<name>A0ABM1YH49_AEDAL</name>
<reference evidence="4" key="1">
    <citation type="journal article" date="2015" name="Proc. Natl. Acad. Sci. U.S.A.">
        <title>Genome sequence of the Asian Tiger mosquito, Aedes albopictus, reveals insights into its biology, genetics, and evolution.</title>
        <authorList>
            <person name="Chen X.G."/>
            <person name="Jiang X."/>
            <person name="Gu J."/>
            <person name="Xu M."/>
            <person name="Wu Y."/>
            <person name="Deng Y."/>
            <person name="Zhang C."/>
            <person name="Bonizzoni M."/>
            <person name="Dermauw W."/>
            <person name="Vontas J."/>
            <person name="Armbruster P."/>
            <person name="Huang X."/>
            <person name="Yang Y."/>
            <person name="Zhang H."/>
            <person name="He W."/>
            <person name="Peng H."/>
            <person name="Liu Y."/>
            <person name="Wu K."/>
            <person name="Chen J."/>
            <person name="Lirakis M."/>
            <person name="Topalis P."/>
            <person name="Van Leeuwen T."/>
            <person name="Hall A.B."/>
            <person name="Jiang X."/>
            <person name="Thorpe C."/>
            <person name="Mueller R.L."/>
            <person name="Sun C."/>
            <person name="Waterhouse R.M."/>
            <person name="Yan G."/>
            <person name="Tu Z.J."/>
            <person name="Fang X."/>
            <person name="James A.A."/>
        </authorList>
    </citation>
    <scope>NUCLEOTIDE SEQUENCE [LARGE SCALE GENOMIC DNA]</scope>
    <source>
        <strain evidence="4">Foshan</strain>
    </source>
</reference>
<dbReference type="InterPro" id="IPR050281">
    <property type="entry name" value="Flavin_monoamine_oxidase"/>
</dbReference>